<comment type="caution">
    <text evidence="1">The sequence shown here is derived from an EMBL/GenBank/DDBJ whole genome shotgun (WGS) entry which is preliminary data.</text>
</comment>
<organism evidence="1 2">
    <name type="scientific">Verminephrobacter aporrectodeae subsp. tuberculatae</name>
    <dbReference type="NCBI Taxonomy" id="1110392"/>
    <lineage>
        <taxon>Bacteria</taxon>
        <taxon>Pseudomonadati</taxon>
        <taxon>Pseudomonadota</taxon>
        <taxon>Betaproteobacteria</taxon>
        <taxon>Burkholderiales</taxon>
        <taxon>Comamonadaceae</taxon>
        <taxon>Verminephrobacter</taxon>
    </lineage>
</organism>
<name>A0ABT3KW29_9BURK</name>
<dbReference type="EMBL" id="QZCW01000002">
    <property type="protein sequence ID" value="MCW5322010.1"/>
    <property type="molecule type" value="Genomic_DNA"/>
</dbReference>
<accession>A0ABT3KW29</accession>
<evidence type="ECO:0000313" key="2">
    <source>
        <dbReference type="Proteomes" id="UP001208935"/>
    </source>
</evidence>
<reference evidence="2" key="1">
    <citation type="submission" date="2023-07" db="EMBL/GenBank/DDBJ databases">
        <title>Verminephrobacter genomes.</title>
        <authorList>
            <person name="Lund M.B."/>
        </authorList>
    </citation>
    <scope>NUCLEOTIDE SEQUENCE [LARGE SCALE GENOMIC DNA]</scope>
    <source>
        <strain evidence="2">AtM5-05</strain>
    </source>
</reference>
<keyword evidence="2" id="KW-1185">Reference proteome</keyword>
<proteinExistence type="predicted"/>
<sequence length="84" mass="9779">MLDLGPDSKSIRYEVALDILGESRQPFMRAIHEEKQKSEPSQVFIRYCETRLTAIDELQDDLRLNDLDTIERILTKGNPLFKVD</sequence>
<gene>
    <name evidence="1" type="ORF">D5039_12885</name>
</gene>
<evidence type="ECO:0000313" key="1">
    <source>
        <dbReference type="EMBL" id="MCW5322010.1"/>
    </source>
</evidence>
<dbReference type="Proteomes" id="UP001208935">
    <property type="component" value="Unassembled WGS sequence"/>
</dbReference>
<protein>
    <submittedName>
        <fullName evidence="1">Antitoxin</fullName>
    </submittedName>
</protein>